<feature type="signal peptide" evidence="1">
    <location>
        <begin position="1"/>
        <end position="24"/>
    </location>
</feature>
<dbReference type="InterPro" id="IPR001695">
    <property type="entry name" value="Lysyl_oxidase"/>
</dbReference>
<protein>
    <submittedName>
        <fullName evidence="2">Lysyl oxidase</fullName>
    </submittedName>
</protein>
<reference evidence="3" key="1">
    <citation type="submission" date="2016-10" db="EMBL/GenBank/DDBJ databases">
        <authorList>
            <person name="Varghese N."/>
            <person name="Submissions S."/>
        </authorList>
    </citation>
    <scope>NUCLEOTIDE SEQUENCE [LARGE SCALE GENOMIC DNA]</scope>
    <source>
        <strain evidence="3">IBRC-M 10655</strain>
    </source>
</reference>
<feature type="chain" id="PRO_5039407823" evidence="1">
    <location>
        <begin position="25"/>
        <end position="317"/>
    </location>
</feature>
<evidence type="ECO:0000313" key="2">
    <source>
        <dbReference type="EMBL" id="SDO24520.1"/>
    </source>
</evidence>
<dbReference type="GO" id="GO:0016641">
    <property type="term" value="F:oxidoreductase activity, acting on the CH-NH2 group of donors, oxygen as acceptor"/>
    <property type="evidence" value="ECO:0007669"/>
    <property type="project" value="InterPro"/>
</dbReference>
<dbReference type="Proteomes" id="UP000199651">
    <property type="component" value="Unassembled WGS sequence"/>
</dbReference>
<dbReference type="RefSeq" id="WP_091370819.1">
    <property type="nucleotide sequence ID" value="NZ_FNDV01000008.1"/>
</dbReference>
<evidence type="ECO:0000256" key="1">
    <source>
        <dbReference type="SAM" id="SignalP"/>
    </source>
</evidence>
<dbReference type="EMBL" id="FNJB01000002">
    <property type="protein sequence ID" value="SDO24520.1"/>
    <property type="molecule type" value="Genomic_DNA"/>
</dbReference>
<dbReference type="OrthoDB" id="914406at2"/>
<name>A0A1H0I049_9PSEU</name>
<dbReference type="Pfam" id="PF01186">
    <property type="entry name" value="Lysyl_oxidase"/>
    <property type="match status" value="1"/>
</dbReference>
<dbReference type="STRING" id="504798.SAMN05421871_10830"/>
<sequence>MIRTYAALAAAVMAAAVLAPSAQAGAMAETMVPDLRQGPVGCPGGFAGDPATCTDWDVCLVEDPGAPKGRCIGYFGKAKAVRLRFTTSVDNVGDGPMLLFSHRDSVDQPLMSVRQAFQVGPGGPLPKSYGQAQAWTPATAYYEPAESHHHWHLNGFDRFQLRDHLGATVVSDRKNGFCLGDRYVTKDADSLAQTPRDDTSETGRLAKYLRENYCAMHQPSALDVTQGISVGAGDEYEYRIGYQWLDITHVPSGTYDLVHTVNEDRGLIEKDYTNNSSSIAISIQWPPATSDTAGAITGAPEVKLLRSCPGESHCLAH</sequence>
<gene>
    <name evidence="2" type="ORF">SAMN05192558_102331</name>
</gene>
<proteinExistence type="predicted"/>
<evidence type="ECO:0000313" key="3">
    <source>
        <dbReference type="Proteomes" id="UP000199651"/>
    </source>
</evidence>
<keyword evidence="1" id="KW-0732">Signal</keyword>
<organism evidence="2 3">
    <name type="scientific">Actinokineospora alba</name>
    <dbReference type="NCBI Taxonomy" id="504798"/>
    <lineage>
        <taxon>Bacteria</taxon>
        <taxon>Bacillati</taxon>
        <taxon>Actinomycetota</taxon>
        <taxon>Actinomycetes</taxon>
        <taxon>Pseudonocardiales</taxon>
        <taxon>Pseudonocardiaceae</taxon>
        <taxon>Actinokineospora</taxon>
    </lineage>
</organism>
<accession>A0A1H0I049</accession>
<dbReference type="AlphaFoldDB" id="A0A1H0I049"/>
<dbReference type="GO" id="GO:0005507">
    <property type="term" value="F:copper ion binding"/>
    <property type="evidence" value="ECO:0007669"/>
    <property type="project" value="InterPro"/>
</dbReference>
<keyword evidence="3" id="KW-1185">Reference proteome</keyword>